<accession>A0A660KNN9</accession>
<organism evidence="3 4">
    <name type="scientific">Carpinus fangiana</name>
    <dbReference type="NCBI Taxonomy" id="176857"/>
    <lineage>
        <taxon>Eukaryota</taxon>
        <taxon>Viridiplantae</taxon>
        <taxon>Streptophyta</taxon>
        <taxon>Embryophyta</taxon>
        <taxon>Tracheophyta</taxon>
        <taxon>Spermatophyta</taxon>
        <taxon>Magnoliopsida</taxon>
        <taxon>eudicotyledons</taxon>
        <taxon>Gunneridae</taxon>
        <taxon>Pentapetalae</taxon>
        <taxon>rosids</taxon>
        <taxon>fabids</taxon>
        <taxon>Fagales</taxon>
        <taxon>Betulaceae</taxon>
        <taxon>Carpinus</taxon>
    </lineage>
</organism>
<dbReference type="CDD" id="cd04660">
    <property type="entry name" value="nsLTP_like"/>
    <property type="match status" value="1"/>
</dbReference>
<keyword evidence="4" id="KW-1185">Reference proteome</keyword>
<dbReference type="InterPro" id="IPR039265">
    <property type="entry name" value="DIR1-like"/>
</dbReference>
<feature type="chain" id="PRO_5024894231" description="Bifunctional inhibitor/plant lipid transfer protein/seed storage helical domain-containing protein" evidence="1">
    <location>
        <begin position="27"/>
        <end position="102"/>
    </location>
</feature>
<protein>
    <recommendedName>
        <fullName evidence="2">Bifunctional inhibitor/plant lipid transfer protein/seed storage helical domain-containing protein</fullName>
    </recommendedName>
</protein>
<name>A0A660KNN9_9ROSI</name>
<reference evidence="3 4" key="1">
    <citation type="submission" date="2019-06" db="EMBL/GenBank/DDBJ databases">
        <title>A chromosomal-level reference genome of Carpinus fangiana (Coryloideae, Betulaceae).</title>
        <authorList>
            <person name="Yang X."/>
            <person name="Wang Z."/>
            <person name="Zhang L."/>
            <person name="Hao G."/>
            <person name="Liu J."/>
            <person name="Yang Y."/>
        </authorList>
    </citation>
    <scope>NUCLEOTIDE SEQUENCE [LARGE SCALE GENOMIC DNA]</scope>
    <source>
        <strain evidence="3">Cfa_2016G</strain>
        <tissue evidence="3">Leaf</tissue>
    </source>
</reference>
<dbReference type="EMBL" id="CM017324">
    <property type="protein sequence ID" value="KAE8038023.1"/>
    <property type="molecule type" value="Genomic_DNA"/>
</dbReference>
<dbReference type="InterPro" id="IPR016140">
    <property type="entry name" value="Bifunc_inhib/LTP/seed_store"/>
</dbReference>
<dbReference type="PANTHER" id="PTHR33122">
    <property type="entry name" value="LIPID BINDING PROTEIN-RELATED"/>
    <property type="match status" value="1"/>
</dbReference>
<gene>
    <name evidence="3" type="ORF">FH972_010570</name>
</gene>
<dbReference type="Gene3D" id="1.10.110.10">
    <property type="entry name" value="Plant lipid-transfer and hydrophobic proteins"/>
    <property type="match status" value="1"/>
</dbReference>
<evidence type="ECO:0000313" key="4">
    <source>
        <dbReference type="Proteomes" id="UP000327013"/>
    </source>
</evidence>
<dbReference type="SMART" id="SM00499">
    <property type="entry name" value="AAI"/>
    <property type="match status" value="1"/>
</dbReference>
<dbReference type="GO" id="GO:0009627">
    <property type="term" value="P:systemic acquired resistance"/>
    <property type="evidence" value="ECO:0007669"/>
    <property type="project" value="InterPro"/>
</dbReference>
<dbReference type="Pfam" id="PF14368">
    <property type="entry name" value="LTP_2"/>
    <property type="match status" value="1"/>
</dbReference>
<dbReference type="OrthoDB" id="643149at2759"/>
<keyword evidence="1" id="KW-0732">Signal</keyword>
<proteinExistence type="predicted"/>
<sequence>MEMVGIRKMVVMVILMVALFEGSSRADTLCNMDDDGLTACKPSVTQPTPAEPTPECCKALAGADLTCLCSYKNSLVLPALGIDPKLAMELPAKCNLTPPSDC</sequence>
<dbReference type="Proteomes" id="UP000327013">
    <property type="component" value="Chromosome 4"/>
</dbReference>
<feature type="signal peptide" evidence="1">
    <location>
        <begin position="1"/>
        <end position="26"/>
    </location>
</feature>
<feature type="domain" description="Bifunctional inhibitor/plant lipid transfer protein/seed storage helical" evidence="2">
    <location>
        <begin position="30"/>
        <end position="102"/>
    </location>
</feature>
<dbReference type="PANTHER" id="PTHR33122:SF60">
    <property type="entry name" value="LIPID-TRANSFER PROTEIN DIR1-RELATED"/>
    <property type="match status" value="1"/>
</dbReference>
<dbReference type="GO" id="GO:0005504">
    <property type="term" value="F:fatty acid binding"/>
    <property type="evidence" value="ECO:0007669"/>
    <property type="project" value="InterPro"/>
</dbReference>
<dbReference type="AlphaFoldDB" id="A0A660KNN9"/>
<evidence type="ECO:0000259" key="2">
    <source>
        <dbReference type="SMART" id="SM00499"/>
    </source>
</evidence>
<dbReference type="InterPro" id="IPR044741">
    <property type="entry name" value="NsLTP-like"/>
</dbReference>
<dbReference type="InterPro" id="IPR036312">
    <property type="entry name" value="Bifun_inhib/LTP/seed_sf"/>
</dbReference>
<evidence type="ECO:0000256" key="1">
    <source>
        <dbReference type="SAM" id="SignalP"/>
    </source>
</evidence>
<dbReference type="SUPFAM" id="SSF47699">
    <property type="entry name" value="Bifunctional inhibitor/lipid-transfer protein/seed storage 2S albumin"/>
    <property type="match status" value="1"/>
</dbReference>
<evidence type="ECO:0000313" key="3">
    <source>
        <dbReference type="EMBL" id="KAE8038023.1"/>
    </source>
</evidence>